<evidence type="ECO:0000256" key="1">
    <source>
        <dbReference type="ARBA" id="ARBA00001947"/>
    </source>
</evidence>
<dbReference type="Pfam" id="PF08367">
    <property type="entry name" value="M16C_assoc"/>
    <property type="match status" value="1"/>
</dbReference>
<comment type="cofactor">
    <cofactor evidence="1">
        <name>Zn(2+)</name>
        <dbReference type="ChEBI" id="CHEBI:29105"/>
    </cofactor>
</comment>
<dbReference type="Pfam" id="PF05193">
    <property type="entry name" value="Peptidase_M16_C"/>
    <property type="match status" value="1"/>
</dbReference>
<evidence type="ECO:0000256" key="4">
    <source>
        <dbReference type="ARBA" id="ARBA00007575"/>
    </source>
</evidence>
<dbReference type="AlphaFoldDB" id="A0A077WEW3"/>
<dbReference type="SUPFAM" id="SSF63411">
    <property type="entry name" value="LuxS/MPP-like metallohydrolase"/>
    <property type="match status" value="4"/>
</dbReference>
<dbReference type="PANTHER" id="PTHR43016:SF13">
    <property type="entry name" value="PRESEQUENCE PROTEASE, MITOCHONDRIAL"/>
    <property type="match status" value="1"/>
</dbReference>
<keyword evidence="10" id="KW-0862">Zinc</keyword>
<dbReference type="EMBL" id="LK023317">
    <property type="protein sequence ID" value="CDS05684.1"/>
    <property type="molecule type" value="Genomic_DNA"/>
</dbReference>
<evidence type="ECO:0000256" key="11">
    <source>
        <dbReference type="ARBA" id="ARBA00022946"/>
    </source>
</evidence>
<evidence type="ECO:0000256" key="15">
    <source>
        <dbReference type="ARBA" id="ARBA00045897"/>
    </source>
</evidence>
<dbReference type="Pfam" id="PF22516">
    <property type="entry name" value="PreP_C"/>
    <property type="match status" value="1"/>
</dbReference>
<comment type="similarity">
    <text evidence="4">Belongs to the peptidase M16 family. PreP subfamily.</text>
</comment>
<protein>
    <recommendedName>
        <fullName evidence="6">Presequence protease, mitochondrial</fullName>
    </recommendedName>
    <alternativeName>
        <fullName evidence="14">Pitrilysin metalloproteinase</fullName>
    </alternativeName>
</protein>
<dbReference type="GO" id="GO:0005759">
    <property type="term" value="C:mitochondrial matrix"/>
    <property type="evidence" value="ECO:0007669"/>
    <property type="project" value="UniProtKB-SubCell"/>
</dbReference>
<dbReference type="GO" id="GO:0008270">
    <property type="term" value="F:zinc ion binding"/>
    <property type="evidence" value="ECO:0007669"/>
    <property type="project" value="EnsemblFungi"/>
</dbReference>
<dbReference type="Gene3D" id="3.30.830.10">
    <property type="entry name" value="Metalloenzyme, LuxS/M16 peptidase-like"/>
    <property type="match status" value="4"/>
</dbReference>
<gene>
    <name evidence="17" type="ORF">LRAMOSA08212</name>
</gene>
<evidence type="ECO:0000256" key="9">
    <source>
        <dbReference type="ARBA" id="ARBA00022801"/>
    </source>
</evidence>
<evidence type="ECO:0000256" key="8">
    <source>
        <dbReference type="ARBA" id="ARBA00022723"/>
    </source>
</evidence>
<dbReference type="GO" id="GO:0034982">
    <property type="term" value="P:mitochondrial protein processing"/>
    <property type="evidence" value="ECO:0007669"/>
    <property type="project" value="EnsemblFungi"/>
</dbReference>
<dbReference type="SMART" id="SM01264">
    <property type="entry name" value="M16C_associated"/>
    <property type="match status" value="1"/>
</dbReference>
<evidence type="ECO:0000256" key="13">
    <source>
        <dbReference type="ARBA" id="ARBA00023128"/>
    </source>
</evidence>
<name>A0A077WEW3_9FUNG</name>
<dbReference type="GO" id="GO:0004222">
    <property type="term" value="F:metalloendopeptidase activity"/>
    <property type="evidence" value="ECO:0007669"/>
    <property type="project" value="EnsemblFungi"/>
</dbReference>
<dbReference type="GO" id="GO:0005758">
    <property type="term" value="C:mitochondrial intermembrane space"/>
    <property type="evidence" value="ECO:0007669"/>
    <property type="project" value="UniProtKB-SubCell"/>
</dbReference>
<dbReference type="GO" id="GO:0004176">
    <property type="term" value="F:ATP-dependent peptidase activity"/>
    <property type="evidence" value="ECO:0007669"/>
    <property type="project" value="EnsemblFungi"/>
</dbReference>
<dbReference type="OrthoDB" id="10250783at2759"/>
<keyword evidence="8" id="KW-0479">Metal-binding</keyword>
<evidence type="ECO:0000256" key="6">
    <source>
        <dbReference type="ARBA" id="ARBA00020167"/>
    </source>
</evidence>
<dbReference type="GO" id="GO:0051603">
    <property type="term" value="P:proteolysis involved in protein catabolic process"/>
    <property type="evidence" value="ECO:0007669"/>
    <property type="project" value="EnsemblFungi"/>
</dbReference>
<comment type="subcellular location">
    <subcellularLocation>
        <location evidence="3">Mitochondrion intermembrane space</location>
    </subcellularLocation>
    <subcellularLocation>
        <location evidence="2">Mitochondrion matrix</location>
    </subcellularLocation>
</comment>
<evidence type="ECO:0000256" key="3">
    <source>
        <dbReference type="ARBA" id="ARBA00004569"/>
    </source>
</evidence>
<keyword evidence="9" id="KW-0378">Hydrolase</keyword>
<dbReference type="InterPro" id="IPR055130">
    <property type="entry name" value="PreP_C"/>
</dbReference>
<evidence type="ECO:0000256" key="7">
    <source>
        <dbReference type="ARBA" id="ARBA00022670"/>
    </source>
</evidence>
<organism evidence="17">
    <name type="scientific">Lichtheimia ramosa</name>
    <dbReference type="NCBI Taxonomy" id="688394"/>
    <lineage>
        <taxon>Eukaryota</taxon>
        <taxon>Fungi</taxon>
        <taxon>Fungi incertae sedis</taxon>
        <taxon>Mucoromycota</taxon>
        <taxon>Mucoromycotina</taxon>
        <taxon>Mucoromycetes</taxon>
        <taxon>Mucorales</taxon>
        <taxon>Lichtheimiaceae</taxon>
        <taxon>Lichtheimia</taxon>
    </lineage>
</organism>
<keyword evidence="11" id="KW-0809">Transit peptide</keyword>
<dbReference type="InterPro" id="IPR011249">
    <property type="entry name" value="Metalloenz_LuxS/M16"/>
</dbReference>
<evidence type="ECO:0000259" key="16">
    <source>
        <dbReference type="SMART" id="SM01264"/>
    </source>
</evidence>
<evidence type="ECO:0000256" key="10">
    <source>
        <dbReference type="ARBA" id="ARBA00022833"/>
    </source>
</evidence>
<keyword evidence="12" id="KW-0482">Metalloprotease</keyword>
<evidence type="ECO:0000256" key="2">
    <source>
        <dbReference type="ARBA" id="ARBA00004305"/>
    </source>
</evidence>
<dbReference type="InterPro" id="IPR007863">
    <property type="entry name" value="Peptidase_M16_C"/>
</dbReference>
<feature type="domain" description="Peptidase M16C associated" evidence="16">
    <location>
        <begin position="512"/>
        <end position="759"/>
    </location>
</feature>
<dbReference type="PANTHER" id="PTHR43016">
    <property type="entry name" value="PRESEQUENCE PROTEASE"/>
    <property type="match status" value="1"/>
</dbReference>
<evidence type="ECO:0000256" key="5">
    <source>
        <dbReference type="ARBA" id="ARBA00011853"/>
    </source>
</evidence>
<dbReference type="FunFam" id="3.30.830.10:FF:000011">
    <property type="entry name" value="Presequence protease, mitochondrial"/>
    <property type="match status" value="1"/>
</dbReference>
<comment type="subunit">
    <text evidence="5">Monomer and homodimer; homodimerization is induced by binding of the substrate.</text>
</comment>
<reference evidence="17" key="1">
    <citation type="journal article" date="2014" name="Genome Announc.">
        <title>De novo whole-genome sequence and genome annotation of Lichtheimia ramosa.</title>
        <authorList>
            <person name="Linde J."/>
            <person name="Schwartze V."/>
            <person name="Binder U."/>
            <person name="Lass-Florl C."/>
            <person name="Voigt K."/>
            <person name="Horn F."/>
        </authorList>
    </citation>
    <scope>NUCLEOTIDE SEQUENCE</scope>
    <source>
        <strain evidence="17">JMRC FSU:6197</strain>
    </source>
</reference>
<dbReference type="InterPro" id="IPR013578">
    <property type="entry name" value="Peptidase_M16C_assoc"/>
</dbReference>
<dbReference type="FunFam" id="3.30.830.10:FF:000013">
    <property type="entry name" value="Mitochondrial presequence protease"/>
    <property type="match status" value="1"/>
</dbReference>
<comment type="function">
    <text evidence="15">Degrades mitochondrial transit peptides after their cleavage in the intermembrane space or in the matrix, and presequence peptides; clearance of these peptides is required to keep the presequence processing machinery running. Preferentially cleaves the N-terminal side of paired basic amino acid residues. Also degrades other unstructured peptides. May function as an ATP-dependent peptidase as opposed to a metalloendopeptidase.</text>
</comment>
<evidence type="ECO:0000256" key="12">
    <source>
        <dbReference type="ARBA" id="ARBA00023049"/>
    </source>
</evidence>
<accession>A0A077WEW3</accession>
<keyword evidence="13" id="KW-0496">Mitochondrion</keyword>
<dbReference type="FunFam" id="3.30.830.10:FF:000009">
    <property type="entry name" value="Presequence protease, mitochondrial"/>
    <property type="match status" value="1"/>
</dbReference>
<evidence type="ECO:0000313" key="17">
    <source>
        <dbReference type="EMBL" id="CDS05684.1"/>
    </source>
</evidence>
<proteinExistence type="inferred from homology"/>
<keyword evidence="7" id="KW-0645">Protease</keyword>
<sequence>MLSQLYCRCSSSTFRSRTIPVRSLATYTQSVLVPGDRIHGYRVQQVRQVPELELTAIALEHERTGAKHLHIDRDDANNVFAVGFHTPVSDNTGVPHILEHTTLCGSHRYPVRDPFFKMLNRSLATFMNAFTASDHTIYPFATTNPVDYANLRNVYMDAVFSPRLEKLDFKQEGWRLEHQVPSDPSTPINFKGVVYNEMKGQTSDANYLYYVRAHEALFPGTTYEYSSGGEPKNIPDLTHQQLVDFHKTHYSPSNARIYTYGNFPLEDHLSAINERLAEFNKMDVPYVNKKVTPWTSPRMHHGTCALDPLSPADRQNRVSIAFLTNEHKDTFETFAMRILSYLLLDGHASPMYKALIDTNLGSEFSANTGHDSSLHTTCLSVGLQGVKDSDVELVQERIMSVLEQVKKEGFDNKRIEAAIHQMELGQKHASYISLIHESDIGLSLNKTADFGLTLMHGISSGWFNQVDPIDMLEINKASNVDRLKKELAEGQFFESRIDKYLLNNQHKLTFIMRPEADYAARQNQEEQDRLQARVSQLTEADKKEILEEGKLLAANQDKVEDLSCLPTLQMGDISPKMKRTVLDHTGVANTPVQWRTTATNGITYFRAISSLPALSDDLKLYLPLFCDSLLSLGTHSQSMADIDDEIRLYTGGLRASTIVSTSHSDIGHVEEGIALTGNCLDRNIDKMYDIMAKLIHETNFDDVEKLKTLIIGNASALVNSVADAGHIFARTYAASSLTPAMHNTELLSGMTQVAFMNQLAVTEDLSDVVNKLKTIASMVLKQPSLRVAVTCGEDSVSNNEQALTRFISGLPQQSEASQDNPTGVFVPSYDKTFFPLPFAVNFSGKAMRGVPYTHADGAKLQILSSLMTNHYLHREIREKNGAYGGGATYAGLGGLFSFYSYRDPHTLETLQTYNKSVQWALDRKFTDQEMTEAKLSVFQGIDAPVSVSEEGMLQFVNGVSDDMRQRRREQLLAVTQNDIRDVAEKYLASRAGKSSIALLGEANDKLKNDPSWIIKQFGQD</sequence>
<evidence type="ECO:0000256" key="14">
    <source>
        <dbReference type="ARBA" id="ARBA00034552"/>
    </source>
</evidence>